<protein>
    <submittedName>
        <fullName evidence="4">TUB family protein</fullName>
    </submittedName>
</protein>
<dbReference type="PANTHER" id="PTHR16517">
    <property type="entry name" value="TUBBY-RELATED"/>
    <property type="match status" value="1"/>
</dbReference>
<dbReference type="InterPro" id="IPR036047">
    <property type="entry name" value="F-box-like_dom_sf"/>
</dbReference>
<evidence type="ECO:0000259" key="3">
    <source>
        <dbReference type="Pfam" id="PF01167"/>
    </source>
</evidence>
<feature type="region of interest" description="Disordered" evidence="2">
    <location>
        <begin position="636"/>
        <end position="666"/>
    </location>
</feature>
<feature type="region of interest" description="Disordered" evidence="2">
    <location>
        <begin position="371"/>
        <end position="398"/>
    </location>
</feature>
<dbReference type="CDD" id="cd09917">
    <property type="entry name" value="F-box_SF"/>
    <property type="match status" value="1"/>
</dbReference>
<dbReference type="InterPro" id="IPR000007">
    <property type="entry name" value="Tubby_C"/>
</dbReference>
<proteinExistence type="inferred from homology"/>
<keyword evidence="5" id="KW-1185">Reference proteome</keyword>
<feature type="compositionally biased region" description="Low complexity" evidence="2">
    <location>
        <begin position="483"/>
        <end position="492"/>
    </location>
</feature>
<organism evidence="4 5">
    <name type="scientific">Skeletonema marinoi</name>
    <dbReference type="NCBI Taxonomy" id="267567"/>
    <lineage>
        <taxon>Eukaryota</taxon>
        <taxon>Sar</taxon>
        <taxon>Stramenopiles</taxon>
        <taxon>Ochrophyta</taxon>
        <taxon>Bacillariophyta</taxon>
        <taxon>Coscinodiscophyceae</taxon>
        <taxon>Thalassiosirophycidae</taxon>
        <taxon>Thalassiosirales</taxon>
        <taxon>Skeletonemataceae</taxon>
        <taxon>Skeletonema</taxon>
        <taxon>Skeletonema marinoi-dohrnii complex</taxon>
    </lineage>
</organism>
<reference evidence="4" key="1">
    <citation type="submission" date="2023-06" db="EMBL/GenBank/DDBJ databases">
        <title>Survivors Of The Sea: Transcriptome response of Skeletonema marinoi to long-term dormancy.</title>
        <authorList>
            <person name="Pinder M.I.M."/>
            <person name="Kourtchenko O."/>
            <person name="Robertson E.K."/>
            <person name="Larsson T."/>
            <person name="Maumus F."/>
            <person name="Osuna-Cruz C.M."/>
            <person name="Vancaester E."/>
            <person name="Stenow R."/>
            <person name="Vandepoele K."/>
            <person name="Ploug H."/>
            <person name="Bruchert V."/>
            <person name="Godhe A."/>
            <person name="Topel M."/>
        </authorList>
    </citation>
    <scope>NUCLEOTIDE SEQUENCE</scope>
    <source>
        <strain evidence="4">R05AC</strain>
    </source>
</reference>
<dbReference type="PANTHER" id="PTHR16517:SF7">
    <property type="entry name" value="PROTEIN KING TUBBY"/>
    <property type="match status" value="1"/>
</dbReference>
<feature type="region of interest" description="Disordered" evidence="2">
    <location>
        <begin position="473"/>
        <end position="493"/>
    </location>
</feature>
<evidence type="ECO:0000256" key="2">
    <source>
        <dbReference type="SAM" id="MobiDB-lite"/>
    </source>
</evidence>
<feature type="compositionally biased region" description="Basic and acidic residues" evidence="2">
    <location>
        <begin position="1"/>
        <end position="10"/>
    </location>
</feature>
<comment type="caution">
    <text evidence="4">The sequence shown here is derived from an EMBL/GenBank/DDBJ whole genome shotgun (WGS) entry which is preliminary data.</text>
</comment>
<evidence type="ECO:0000256" key="1">
    <source>
        <dbReference type="ARBA" id="ARBA00007129"/>
    </source>
</evidence>
<dbReference type="SUPFAM" id="SSF54518">
    <property type="entry name" value="Tubby C-terminal domain-like"/>
    <property type="match status" value="1"/>
</dbReference>
<feature type="region of interest" description="Disordered" evidence="2">
    <location>
        <begin position="1"/>
        <end position="52"/>
    </location>
</feature>
<feature type="domain" description="Tubby C-terminal" evidence="3">
    <location>
        <begin position="1044"/>
        <end position="1219"/>
    </location>
</feature>
<dbReference type="SUPFAM" id="SSF81383">
    <property type="entry name" value="F-box domain"/>
    <property type="match status" value="1"/>
</dbReference>
<dbReference type="Pfam" id="PF01167">
    <property type="entry name" value="Tub"/>
    <property type="match status" value="1"/>
</dbReference>
<feature type="region of interest" description="Disordered" evidence="2">
    <location>
        <begin position="89"/>
        <end position="220"/>
    </location>
</feature>
<dbReference type="EMBL" id="JATAAI010000017">
    <property type="protein sequence ID" value="KAK1739704.1"/>
    <property type="molecule type" value="Genomic_DNA"/>
</dbReference>
<accession>A0AAD8Y4U4</accession>
<name>A0AAD8Y4U4_9STRA</name>
<dbReference type="Gene3D" id="3.20.90.10">
    <property type="entry name" value="Tubby Protein, Chain A"/>
    <property type="match status" value="1"/>
</dbReference>
<feature type="region of interest" description="Disordered" evidence="2">
    <location>
        <begin position="925"/>
        <end position="1028"/>
    </location>
</feature>
<sequence length="1225" mass="137127">MADIISRRSGENNTPTTFEKPATVYDDDDDDFTAPTAAPSRSLEEDDEEEQQYQATMVDDDIAAFPPQTSDVFRGATTTTMNKNAANNISVAPTFPSHGALGRFDSDYGDEESQDVEEEEEDEESSFLGDDCFDDTYSDDGEDEVDGETILPHATDASEGRGLSGANNNNDGAFMPQSFRPFQSRDNEDNPINANLTDDIPTSEAEPDINNNNTAAPQCRHTPSIITSSEASYIFQQLDELRTAPSGITYSQPKYLQSTNIISGNKFADSLPIDVIHAISSYCDGKSWMALCHTSKQWRGVGYQVWRRVRLHAFRCAGEVLLAWARGEHADARELAALYIRNGVRIYPSPLGHAYHTLSWKMGVEIKAKLPSDNESNGNDEGGDSEHNEDEEKKDDTVDQFYTSRYKNEDDEADLFASSMLTYAEEKCVYWKKEKGIESNDNVRTPNVLPPLSTMGGVAVDDGALPPRSSSIPFHTRRNSFSAPDAATAATPDRVRHSIAATTAKIPKMTIRVHRHLADQHFFGAPSIDDEDGDMNEVECNLNADFFHPQWERKKCQVSSSHYGHLLGGGRHLHWQRQQNRWSVQDGNMDTFRIDFGISDFEAALEDVRRALQNEPPLMRPAPSRNSLRRGSSFLRSDSLPSLNNNNSLQDRNVPSSNRNSSPASDVHLEIYSSSSSMTSGKSDTEEERKLTEMISNIRSRSARYQLKLESFLANFDTFGFDECLLDFWDEMFPLSAGIHFHNRHTAVPRMSSLQRFMTTPLPKAIGVMQCEIERVKTTSRGKGLGKGRFFPAYEYRLFIRDTKNDNIQNIPRFPPRKDSVLLVAKNKNGRKNAGAVDNASATSKAAGSKRGINNYYLQLPQQRDVDMHYRSANEQLRLSPGTKTGLSASPAAAQSKVPIQVGRLQSNFIGTEFQIFSSPKVKFEEGGEVGKQSHRNSSSESDRQSEHRDQVHPAPDNMNTVVPLLVPPRSSSRRRGNSLVRFARRASNGLSRRGRASDEDSGEEGQSRKMMLTRRVSWGSPSRPSRRAIANNSEVEGLYPDVQPVMVEEENGAITYTANLLGNRPRIMDVCVPKVLEDGTISEEWRQVSEDNTAPDDGSDCQMLNRFKTIQQERGIVDDENTQDNDDINLDRESDRNHGLMVFQNRPPWWNVELGAFVLNFGGRVSVASVKNFQLCERRDQDHIMQFGRIQGRHNFTMDFQHPLTPTQAFAIAISSLQSKISFG</sequence>
<feature type="compositionally biased region" description="Basic and acidic residues" evidence="2">
    <location>
        <begin position="384"/>
        <end position="397"/>
    </location>
</feature>
<feature type="compositionally biased region" description="Basic and acidic residues" evidence="2">
    <location>
        <begin position="941"/>
        <end position="952"/>
    </location>
</feature>
<feature type="compositionally biased region" description="Low complexity" evidence="2">
    <location>
        <begin position="962"/>
        <end position="971"/>
    </location>
</feature>
<dbReference type="Proteomes" id="UP001224775">
    <property type="component" value="Unassembled WGS sequence"/>
</dbReference>
<gene>
    <name evidence="4" type="ORF">QTG54_009463</name>
</gene>
<dbReference type="InterPro" id="IPR025659">
    <property type="entry name" value="Tubby-like_C"/>
</dbReference>
<evidence type="ECO:0000313" key="4">
    <source>
        <dbReference type="EMBL" id="KAK1739704.1"/>
    </source>
</evidence>
<dbReference type="AlphaFoldDB" id="A0AAD8Y4U4"/>
<comment type="similarity">
    <text evidence="1">Belongs to the TUB family.</text>
</comment>
<feature type="compositionally biased region" description="Acidic residues" evidence="2">
    <location>
        <begin position="107"/>
        <end position="147"/>
    </location>
</feature>
<evidence type="ECO:0000313" key="5">
    <source>
        <dbReference type="Proteomes" id="UP001224775"/>
    </source>
</evidence>